<evidence type="ECO:0008006" key="3">
    <source>
        <dbReference type="Google" id="ProtNLM"/>
    </source>
</evidence>
<keyword evidence="2" id="KW-1185">Reference proteome</keyword>
<accession>A0A1R2CJN6</accession>
<evidence type="ECO:0000313" key="1">
    <source>
        <dbReference type="EMBL" id="OMJ89217.1"/>
    </source>
</evidence>
<proteinExistence type="predicted"/>
<dbReference type="InterPro" id="IPR051710">
    <property type="entry name" value="Phosphatase_SH3-domain"/>
</dbReference>
<gene>
    <name evidence="1" type="ORF">SteCoe_8695</name>
</gene>
<dbReference type="Pfam" id="PF00300">
    <property type="entry name" value="His_Phos_1"/>
    <property type="match status" value="1"/>
</dbReference>
<dbReference type="Proteomes" id="UP000187209">
    <property type="component" value="Unassembled WGS sequence"/>
</dbReference>
<dbReference type="OrthoDB" id="430091at2759"/>
<dbReference type="PANTHER" id="PTHR16469">
    <property type="entry name" value="UBIQUITIN-ASSOCIATED AND SH3 DOMAIN-CONTAINING BA-RELATED"/>
    <property type="match status" value="1"/>
</dbReference>
<evidence type="ECO:0000313" key="2">
    <source>
        <dbReference type="Proteomes" id="UP000187209"/>
    </source>
</evidence>
<dbReference type="EMBL" id="MPUH01000131">
    <property type="protein sequence ID" value="OMJ89217.1"/>
    <property type="molecule type" value="Genomic_DNA"/>
</dbReference>
<dbReference type="Gene3D" id="3.40.50.1240">
    <property type="entry name" value="Phosphoglycerate mutase-like"/>
    <property type="match status" value="1"/>
</dbReference>
<dbReference type="CDD" id="cd07067">
    <property type="entry name" value="HP_PGM_like"/>
    <property type="match status" value="1"/>
</dbReference>
<dbReference type="PANTHER" id="PTHR16469:SF27">
    <property type="entry name" value="UBIQUITIN-ASSOCIATED AND SH3 DOMAIN-CONTAINING BA-RELATED"/>
    <property type="match status" value="1"/>
</dbReference>
<sequence>MDGDRIFAVVKNGQRADYAIPDRPYLVRDDPPLTEKGMRQAEIAAEKICEVIGDINDIYLISSPFLRCIETASKLALIKNIPIHIDEGFCETLLENYFDSDILEILNLNTKITEIENELGVKIIYNPRENRPDYPENSDESYIRVIRSWERVKEEYKEHKCIVIVSHCYIVNKLSKYWECKRNLSYDKGLCKLAVVRYNNGYEFLFEPSSEYCKDN</sequence>
<organism evidence="1 2">
    <name type="scientific">Stentor coeruleus</name>
    <dbReference type="NCBI Taxonomy" id="5963"/>
    <lineage>
        <taxon>Eukaryota</taxon>
        <taxon>Sar</taxon>
        <taxon>Alveolata</taxon>
        <taxon>Ciliophora</taxon>
        <taxon>Postciliodesmatophora</taxon>
        <taxon>Heterotrichea</taxon>
        <taxon>Heterotrichida</taxon>
        <taxon>Stentoridae</taxon>
        <taxon>Stentor</taxon>
    </lineage>
</organism>
<protein>
    <recommendedName>
        <fullName evidence="3">Histidine phosphatase family protein</fullName>
    </recommendedName>
</protein>
<comment type="caution">
    <text evidence="1">The sequence shown here is derived from an EMBL/GenBank/DDBJ whole genome shotgun (WGS) entry which is preliminary data.</text>
</comment>
<name>A0A1R2CJN6_9CILI</name>
<dbReference type="AlphaFoldDB" id="A0A1R2CJN6"/>
<reference evidence="1 2" key="1">
    <citation type="submission" date="2016-11" db="EMBL/GenBank/DDBJ databases">
        <title>The macronuclear genome of Stentor coeruleus: a giant cell with tiny introns.</title>
        <authorList>
            <person name="Slabodnick M."/>
            <person name="Ruby J.G."/>
            <person name="Reiff S.B."/>
            <person name="Swart E.C."/>
            <person name="Gosai S."/>
            <person name="Prabakaran S."/>
            <person name="Witkowska E."/>
            <person name="Larue G.E."/>
            <person name="Fisher S."/>
            <person name="Freeman R.M."/>
            <person name="Gunawardena J."/>
            <person name="Chu W."/>
            <person name="Stover N.A."/>
            <person name="Gregory B.D."/>
            <person name="Nowacki M."/>
            <person name="Derisi J."/>
            <person name="Roy S.W."/>
            <person name="Marshall W.F."/>
            <person name="Sood P."/>
        </authorList>
    </citation>
    <scope>NUCLEOTIDE SEQUENCE [LARGE SCALE GENOMIC DNA]</scope>
    <source>
        <strain evidence="1">WM001</strain>
    </source>
</reference>
<dbReference type="InterPro" id="IPR013078">
    <property type="entry name" value="His_Pase_superF_clade-1"/>
</dbReference>
<dbReference type="InterPro" id="IPR029033">
    <property type="entry name" value="His_PPase_superfam"/>
</dbReference>
<dbReference type="SUPFAM" id="SSF53254">
    <property type="entry name" value="Phosphoglycerate mutase-like"/>
    <property type="match status" value="1"/>
</dbReference>